<dbReference type="InterPro" id="IPR050131">
    <property type="entry name" value="Peptidase_S8_subtilisin-like"/>
</dbReference>
<dbReference type="InterPro" id="IPR000209">
    <property type="entry name" value="Peptidase_S8/S53_dom"/>
</dbReference>
<feature type="domain" description="PA" evidence="16">
    <location>
        <begin position="413"/>
        <end position="488"/>
    </location>
</feature>
<comment type="similarity">
    <text evidence="3 12 13">Belongs to the peptidase S8 family.</text>
</comment>
<evidence type="ECO:0000313" key="17">
    <source>
        <dbReference type="EMBL" id="RDU38240.1"/>
    </source>
</evidence>
<dbReference type="Pfam" id="PF02225">
    <property type="entry name" value="PA"/>
    <property type="match status" value="1"/>
</dbReference>
<feature type="domain" description="Peptidase S8/S53" evidence="15">
    <location>
        <begin position="177"/>
        <end position="606"/>
    </location>
</feature>
<dbReference type="InterPro" id="IPR022398">
    <property type="entry name" value="Peptidase_S8_His-AS"/>
</dbReference>
<evidence type="ECO:0000256" key="5">
    <source>
        <dbReference type="ARBA" id="ARBA00022525"/>
    </source>
</evidence>
<evidence type="ECO:0000256" key="13">
    <source>
        <dbReference type="RuleBase" id="RU003355"/>
    </source>
</evidence>
<accession>A0A3D8GUU3</accession>
<keyword evidence="10" id="KW-0106">Calcium</keyword>
<comment type="cofactor">
    <cofactor evidence="1">
        <name>Ca(2+)</name>
        <dbReference type="ChEBI" id="CHEBI:29108"/>
    </cofactor>
</comment>
<dbReference type="Pfam" id="PF00082">
    <property type="entry name" value="Peptidase_S8"/>
    <property type="match status" value="1"/>
</dbReference>
<dbReference type="RefSeq" id="WP_115450164.1">
    <property type="nucleotide sequence ID" value="NZ_QNQT01000001.1"/>
</dbReference>
<organism evidence="17 18">
    <name type="scientific">Neobacillus piezotolerans</name>
    <dbReference type="NCBI Taxonomy" id="2259171"/>
    <lineage>
        <taxon>Bacteria</taxon>
        <taxon>Bacillati</taxon>
        <taxon>Bacillota</taxon>
        <taxon>Bacilli</taxon>
        <taxon>Bacillales</taxon>
        <taxon>Bacillaceae</taxon>
        <taxon>Neobacillus</taxon>
    </lineage>
</organism>
<dbReference type="PROSITE" id="PS00137">
    <property type="entry name" value="SUBTILASE_HIS"/>
    <property type="match status" value="1"/>
</dbReference>
<dbReference type="SUPFAM" id="SSF52743">
    <property type="entry name" value="Subtilisin-like"/>
    <property type="match status" value="1"/>
</dbReference>
<evidence type="ECO:0000259" key="15">
    <source>
        <dbReference type="Pfam" id="PF00082"/>
    </source>
</evidence>
<evidence type="ECO:0000259" key="16">
    <source>
        <dbReference type="Pfam" id="PF02225"/>
    </source>
</evidence>
<evidence type="ECO:0000256" key="14">
    <source>
        <dbReference type="SAM" id="SignalP"/>
    </source>
</evidence>
<dbReference type="Proteomes" id="UP000257144">
    <property type="component" value="Unassembled WGS sequence"/>
</dbReference>
<dbReference type="InterPro" id="IPR046450">
    <property type="entry name" value="PA_dom_sf"/>
</dbReference>
<dbReference type="AlphaFoldDB" id="A0A3D8GUU3"/>
<dbReference type="PANTHER" id="PTHR43806">
    <property type="entry name" value="PEPTIDASE S8"/>
    <property type="match status" value="1"/>
</dbReference>
<dbReference type="SUPFAM" id="SSF52025">
    <property type="entry name" value="PA domain"/>
    <property type="match status" value="1"/>
</dbReference>
<reference evidence="17 18" key="1">
    <citation type="submission" date="2018-07" db="EMBL/GenBank/DDBJ databases">
        <title>Bacillus sp. YLB-04 draft genome sequence.</title>
        <authorList>
            <person name="Yu L."/>
            <person name="Tang X."/>
        </authorList>
    </citation>
    <scope>NUCLEOTIDE SEQUENCE [LARGE SCALE GENOMIC DNA]</scope>
    <source>
        <strain evidence="17 18">YLB-04</strain>
    </source>
</reference>
<dbReference type="GO" id="GO:0004252">
    <property type="term" value="F:serine-type endopeptidase activity"/>
    <property type="evidence" value="ECO:0007669"/>
    <property type="project" value="UniProtKB-UniRule"/>
</dbReference>
<evidence type="ECO:0000256" key="3">
    <source>
        <dbReference type="ARBA" id="ARBA00011073"/>
    </source>
</evidence>
<keyword evidence="7 14" id="KW-0732">Signal</keyword>
<evidence type="ECO:0000256" key="10">
    <source>
        <dbReference type="ARBA" id="ARBA00022837"/>
    </source>
</evidence>
<dbReference type="PROSITE" id="PS00136">
    <property type="entry name" value="SUBTILASE_ASP"/>
    <property type="match status" value="1"/>
</dbReference>
<protein>
    <recommendedName>
        <fullName evidence="19">Peptidase S8</fullName>
    </recommendedName>
</protein>
<dbReference type="Gene3D" id="3.40.50.200">
    <property type="entry name" value="Peptidase S8/S53 domain"/>
    <property type="match status" value="1"/>
</dbReference>
<dbReference type="PROSITE" id="PS51892">
    <property type="entry name" value="SUBTILASE"/>
    <property type="match status" value="1"/>
</dbReference>
<evidence type="ECO:0000256" key="11">
    <source>
        <dbReference type="PIRSR" id="PIRSR615500-1"/>
    </source>
</evidence>
<comment type="subcellular location">
    <subcellularLocation>
        <location evidence="2">Secreted</location>
    </subcellularLocation>
</comment>
<keyword evidence="4" id="KW-0134">Cell wall</keyword>
<proteinExistence type="inferred from homology"/>
<feature type="active site" description="Charge relay system" evidence="11 12">
    <location>
        <position position="554"/>
    </location>
</feature>
<feature type="active site" description="Charge relay system" evidence="11 12">
    <location>
        <position position="240"/>
    </location>
</feature>
<dbReference type="Gene3D" id="3.50.30.30">
    <property type="match status" value="1"/>
</dbReference>
<keyword evidence="9 12" id="KW-0720">Serine protease</keyword>
<dbReference type="InterPro" id="IPR003137">
    <property type="entry name" value="PA_domain"/>
</dbReference>
<dbReference type="OrthoDB" id="9798386at2"/>
<dbReference type="CDD" id="cd04818">
    <property type="entry name" value="PA_subtilisin_1"/>
    <property type="match status" value="1"/>
</dbReference>
<keyword evidence="8 12" id="KW-0378">Hydrolase</keyword>
<evidence type="ECO:0000256" key="12">
    <source>
        <dbReference type="PROSITE-ProRule" id="PRU01240"/>
    </source>
</evidence>
<dbReference type="GO" id="GO:0006508">
    <property type="term" value="P:proteolysis"/>
    <property type="evidence" value="ECO:0007669"/>
    <property type="project" value="UniProtKB-KW"/>
</dbReference>
<evidence type="ECO:0000256" key="1">
    <source>
        <dbReference type="ARBA" id="ARBA00001913"/>
    </source>
</evidence>
<dbReference type="PANTHER" id="PTHR43806:SF11">
    <property type="entry name" value="CEREVISIN-RELATED"/>
    <property type="match status" value="1"/>
</dbReference>
<evidence type="ECO:0000256" key="9">
    <source>
        <dbReference type="ARBA" id="ARBA00022825"/>
    </source>
</evidence>
<gene>
    <name evidence="17" type="ORF">DRW41_01330</name>
</gene>
<evidence type="ECO:0008006" key="19">
    <source>
        <dbReference type="Google" id="ProtNLM"/>
    </source>
</evidence>
<name>A0A3D8GUU3_9BACI</name>
<evidence type="ECO:0000256" key="7">
    <source>
        <dbReference type="ARBA" id="ARBA00022729"/>
    </source>
</evidence>
<keyword evidence="18" id="KW-1185">Reference proteome</keyword>
<feature type="signal peptide" evidence="14">
    <location>
        <begin position="1"/>
        <end position="29"/>
    </location>
</feature>
<dbReference type="PROSITE" id="PS00138">
    <property type="entry name" value="SUBTILASE_SER"/>
    <property type="match status" value="1"/>
</dbReference>
<dbReference type="GO" id="GO:0005576">
    <property type="term" value="C:extracellular region"/>
    <property type="evidence" value="ECO:0007669"/>
    <property type="project" value="UniProtKB-SubCell"/>
</dbReference>
<evidence type="ECO:0000256" key="2">
    <source>
        <dbReference type="ARBA" id="ARBA00004613"/>
    </source>
</evidence>
<feature type="chain" id="PRO_5017813316" description="Peptidase S8" evidence="14">
    <location>
        <begin position="30"/>
        <end position="732"/>
    </location>
</feature>
<dbReference type="PRINTS" id="PR00723">
    <property type="entry name" value="SUBTILISIN"/>
</dbReference>
<dbReference type="InterPro" id="IPR023828">
    <property type="entry name" value="Peptidase_S8_Ser-AS"/>
</dbReference>
<evidence type="ECO:0000256" key="4">
    <source>
        <dbReference type="ARBA" id="ARBA00022512"/>
    </source>
</evidence>
<dbReference type="InterPro" id="IPR023827">
    <property type="entry name" value="Peptidase_S8_Asp-AS"/>
</dbReference>
<dbReference type="InterPro" id="IPR015500">
    <property type="entry name" value="Peptidase_S8_subtilisin-rel"/>
</dbReference>
<keyword evidence="5" id="KW-0964">Secreted</keyword>
<keyword evidence="6 12" id="KW-0645">Protease</keyword>
<dbReference type="InterPro" id="IPR036852">
    <property type="entry name" value="Peptidase_S8/S53_dom_sf"/>
</dbReference>
<evidence type="ECO:0000313" key="18">
    <source>
        <dbReference type="Proteomes" id="UP000257144"/>
    </source>
</evidence>
<evidence type="ECO:0000256" key="8">
    <source>
        <dbReference type="ARBA" id="ARBA00022801"/>
    </source>
</evidence>
<sequence length="732" mass="76331">MKFFKKLRNVFGISLILLLILNAGIPAEAIVKNDDSPVNLAGEDQEYVFVQFGDAPIASYDGSISGYEKTMPAKGQKVNLNSPAAKKYGKRLESQRENYKKWLAKQLPKVEVVTEYDVTYNGIGLKLNGASLKDISRGPGVVKAGVSGTYRKTMSESTALINAGELWTGLGGQANAGQGMKVGVIDSGIDQNHPFLQPNEGMTAPEGFPKGDTKFTSAKVIVAKVFNQNPKLSAEAVDSHGTHVSGTIAGKAGTMPTLGSKPMSGVAPGAYLGNYNVFPGDVADAKSLFIAKAVEEAVEDGMDVLNLSLGGTPHKGADLLDMAVNAAVDAGVVVAISAGNEGPGKYTVGSPGTADKVITVAAITNSRTFAMKLKSAAFESGETVATTGTQGGEVKKQLAGEYALWSEATGGDKLACTPVPEAKKHLEGKIAVIQRGSCTFTEKINNAASAGAVGVIVYQNSAADPIPMSTDGASVPAVMINLEAGNLLEEWQGDRNVTFAYPPVEYETVPNLLSDFSSWGPTPNYTLKPDVAAPGVNIYSSVVGGGYELYQGTSMASPHVAGSAAVLLAYSKQEKLGWGPAEVKAALMGTARNVDGSVLPDIEGSGPLKVGAGTIDLGRAMKAPAMAFPSSLSFGLVRPTGNQSYQMTVTLVNPTDQQLDYSFSGDDNLKLSKSGVSIAGKGKAEFKVDVVNRGTHSGGNNGTGDFQSGYITVTSSAGDIRIPYMYVIDYNR</sequence>
<comment type="caution">
    <text evidence="17">The sequence shown here is derived from an EMBL/GenBank/DDBJ whole genome shotgun (WGS) entry which is preliminary data.</text>
</comment>
<feature type="active site" description="Charge relay system" evidence="11 12">
    <location>
        <position position="186"/>
    </location>
</feature>
<dbReference type="EMBL" id="QNQT01000001">
    <property type="protein sequence ID" value="RDU38240.1"/>
    <property type="molecule type" value="Genomic_DNA"/>
</dbReference>
<evidence type="ECO:0000256" key="6">
    <source>
        <dbReference type="ARBA" id="ARBA00022670"/>
    </source>
</evidence>